<dbReference type="PANTHER" id="PTHR21666">
    <property type="entry name" value="PEPTIDASE-RELATED"/>
    <property type="match status" value="1"/>
</dbReference>
<dbReference type="STRING" id="1221500.ABE65_014980"/>
<feature type="compositionally biased region" description="Basic and acidic residues" evidence="1">
    <location>
        <begin position="1"/>
        <end position="10"/>
    </location>
</feature>
<dbReference type="Proteomes" id="UP000076623">
    <property type="component" value="Chromosome"/>
</dbReference>
<feature type="domain" description="M23ase beta-sheet core" evidence="3">
    <location>
        <begin position="142"/>
        <end position="236"/>
    </location>
</feature>
<proteinExistence type="predicted"/>
<dbReference type="SUPFAM" id="SSF51261">
    <property type="entry name" value="Duplicated hybrid motif"/>
    <property type="match status" value="1"/>
</dbReference>
<evidence type="ECO:0000259" key="3">
    <source>
        <dbReference type="Pfam" id="PF01551"/>
    </source>
</evidence>
<organism evidence="4 5">
    <name type="scientific">Fictibacillus phosphorivorans</name>
    <dbReference type="NCBI Taxonomy" id="1221500"/>
    <lineage>
        <taxon>Bacteria</taxon>
        <taxon>Bacillati</taxon>
        <taxon>Bacillota</taxon>
        <taxon>Bacilli</taxon>
        <taxon>Bacillales</taxon>
        <taxon>Fictibacillaceae</taxon>
        <taxon>Fictibacillus</taxon>
    </lineage>
</organism>
<name>A0A160INS9_9BACL</name>
<feature type="region of interest" description="Disordered" evidence="1">
    <location>
        <begin position="1"/>
        <end position="37"/>
    </location>
</feature>
<evidence type="ECO:0000256" key="2">
    <source>
        <dbReference type="SAM" id="Phobius"/>
    </source>
</evidence>
<keyword evidence="2" id="KW-1133">Transmembrane helix</keyword>
<dbReference type="GO" id="GO:0004222">
    <property type="term" value="F:metalloendopeptidase activity"/>
    <property type="evidence" value="ECO:0007669"/>
    <property type="project" value="TreeGrafter"/>
</dbReference>
<dbReference type="InterPro" id="IPR050570">
    <property type="entry name" value="Cell_wall_metabolism_enzyme"/>
</dbReference>
<dbReference type="KEGG" id="fpn:ABE65_014980"/>
<dbReference type="AlphaFoldDB" id="A0A160INS9"/>
<sequence length="243" mass="27722">MKNRADEIRKKYGNISKNGSSKESNSSVTSSRDEPEKSHPLFNRHAMLMQIMFSIILFLIVGIAFKNNNDHTVQAQKFIKHVYQDEFQFAAAKDWYEDKFGKPLALFPKDKLQKEKKTEEVSEVFAVPVDGKVYETFSTNGKGIVIETGKEEDVETAKSGYIVYAGKKEDHGYTVIIQHSDEQESWYGDLKEIDKSIKLYNYVESGTRLGKVSQSKDGKSGKFYFAIKKDKSFIDPSKVIDID</sequence>
<feature type="compositionally biased region" description="Low complexity" evidence="1">
    <location>
        <begin position="16"/>
        <end position="30"/>
    </location>
</feature>
<keyword evidence="2" id="KW-0472">Membrane</keyword>
<dbReference type="Pfam" id="PF01551">
    <property type="entry name" value="Peptidase_M23"/>
    <property type="match status" value="1"/>
</dbReference>
<dbReference type="InterPro" id="IPR011055">
    <property type="entry name" value="Dup_hybrid_motif"/>
</dbReference>
<dbReference type="CDD" id="cd12797">
    <property type="entry name" value="M23_peptidase"/>
    <property type="match status" value="1"/>
</dbReference>
<dbReference type="Gene3D" id="2.70.70.10">
    <property type="entry name" value="Glucose Permease (Domain IIA)"/>
    <property type="match status" value="1"/>
</dbReference>
<dbReference type="InterPro" id="IPR016047">
    <property type="entry name" value="M23ase_b-sheet_dom"/>
</dbReference>
<evidence type="ECO:0000256" key="1">
    <source>
        <dbReference type="SAM" id="MobiDB-lite"/>
    </source>
</evidence>
<dbReference type="PANTHER" id="PTHR21666:SF274">
    <property type="entry name" value="STAGE IV SPORULATION PROTEIN FA"/>
    <property type="match status" value="1"/>
</dbReference>
<keyword evidence="5" id="KW-1185">Reference proteome</keyword>
<gene>
    <name evidence="4" type="ORF">ABE65_014980</name>
</gene>
<dbReference type="EMBL" id="CP015378">
    <property type="protein sequence ID" value="ANC78028.1"/>
    <property type="molecule type" value="Genomic_DNA"/>
</dbReference>
<feature type="transmembrane region" description="Helical" evidence="2">
    <location>
        <begin position="46"/>
        <end position="65"/>
    </location>
</feature>
<dbReference type="RefSeq" id="WP_066396531.1">
    <property type="nucleotide sequence ID" value="NZ_CP015378.1"/>
</dbReference>
<evidence type="ECO:0000313" key="5">
    <source>
        <dbReference type="Proteomes" id="UP000076623"/>
    </source>
</evidence>
<protein>
    <recommendedName>
        <fullName evidence="3">M23ase beta-sheet core domain-containing protein</fullName>
    </recommendedName>
</protein>
<accession>A0A160INS9</accession>
<keyword evidence="2" id="KW-0812">Transmembrane</keyword>
<reference evidence="4 5" key="1">
    <citation type="submission" date="2016-04" db="EMBL/GenBank/DDBJ databases">
        <title>Complete genome sequence of Fictibacillus phosphorivorans G25-29, a strain toxic to nematodes.</title>
        <authorList>
            <person name="Zheng Z."/>
        </authorList>
    </citation>
    <scope>NUCLEOTIDE SEQUENCE [LARGE SCALE GENOMIC DNA]</scope>
    <source>
        <strain evidence="4 5">G25-29</strain>
    </source>
</reference>
<evidence type="ECO:0000313" key="4">
    <source>
        <dbReference type="EMBL" id="ANC78028.1"/>
    </source>
</evidence>